<protein>
    <submittedName>
        <fullName evidence="3">GID complex subunit 4 homolog</fullName>
    </submittedName>
</protein>
<evidence type="ECO:0000256" key="2">
    <source>
        <dbReference type="SAM" id="MobiDB-lite"/>
    </source>
</evidence>
<evidence type="ECO:0000256" key="1">
    <source>
        <dbReference type="ARBA" id="ARBA00061469"/>
    </source>
</evidence>
<reference evidence="3" key="3">
    <citation type="submission" date="2025-09" db="UniProtKB">
        <authorList>
            <consortium name="Ensembl"/>
        </authorList>
    </citation>
    <scope>IDENTIFICATION</scope>
    <source>
        <strain evidence="3">Glennie</strain>
    </source>
</reference>
<proteinExistence type="inferred from homology"/>
<accession>A0A6I8P9H5</accession>
<sequence length="355" mass="38513">GPPGGGRAATSLAAGLLRAGAPTAGNEARRAGPGRAGPPQAAAAILAVGVTEAGGGTTTPRGRRAASSRGRCPANEGRRRPGPPRPSGAARREACVRWARRPSGSERPRPFPLGLCLAAAAGSAAPGPLPSAPWLRGTPRCRSAPSAPPPPAGPSSSSLIPPPPINTQQPGVATSLLYSGSKFRGHQKSKGNSYDVEVVLQHVDMENSYLCGYLKIKGLTEEYPTLTTFFEGEIISKKHPFLTRKWDADEDVDRKHWGKFQAFYQYAKTFNSDDFDYEELKNGDYVFMRWKEQFLVPDHTIKDISGASFAGFYYICFQKSAASIEGYYYHRSSEWYQSLNLTHVPEHSAPIYEFR</sequence>
<evidence type="ECO:0000313" key="3">
    <source>
        <dbReference type="Ensembl" id="ENSOANP00000049429.1"/>
    </source>
</evidence>
<comment type="similarity">
    <text evidence="1">Belongs to the GID4/VID24 family.</text>
</comment>
<feature type="compositionally biased region" description="Low complexity" evidence="2">
    <location>
        <begin position="31"/>
        <end position="40"/>
    </location>
</feature>
<dbReference type="Ensembl" id="ENSOANT00000057224.1">
    <property type="protein sequence ID" value="ENSOANP00000049429.1"/>
    <property type="gene ID" value="ENSOANG00000050406.1"/>
</dbReference>
<dbReference type="GeneTree" id="ENSGT00500000044930"/>
<reference evidence="3" key="2">
    <citation type="submission" date="2025-08" db="UniProtKB">
        <authorList>
            <consortium name="Ensembl"/>
        </authorList>
    </citation>
    <scope>IDENTIFICATION</scope>
    <source>
        <strain evidence="3">Glennie</strain>
    </source>
</reference>
<dbReference type="Proteomes" id="UP000002279">
    <property type="component" value="Chromosome 2"/>
</dbReference>
<dbReference type="GO" id="GO:0000151">
    <property type="term" value="C:ubiquitin ligase complex"/>
    <property type="evidence" value="ECO:0007669"/>
    <property type="project" value="Ensembl"/>
</dbReference>
<dbReference type="Bgee" id="ENSOANG00000050406">
    <property type="expression patterns" value="Expressed in testis and 8 other cell types or tissues"/>
</dbReference>
<gene>
    <name evidence="3" type="primary">GID4</name>
</gene>
<name>A0A6I8P9H5_ORNAN</name>
<feature type="region of interest" description="Disordered" evidence="2">
    <location>
        <begin position="127"/>
        <end position="171"/>
    </location>
</feature>
<dbReference type="InterPro" id="IPR018618">
    <property type="entry name" value="GID4/10-like"/>
</dbReference>
<dbReference type="GO" id="GO:0061630">
    <property type="term" value="F:ubiquitin protein ligase activity"/>
    <property type="evidence" value="ECO:0000318"/>
    <property type="project" value="GO_Central"/>
</dbReference>
<dbReference type="AlphaFoldDB" id="A0A6I8P9H5"/>
<keyword evidence="4" id="KW-1185">Reference proteome</keyword>
<organism evidence="3 4">
    <name type="scientific">Ornithorhynchus anatinus</name>
    <name type="common">Duckbill platypus</name>
    <dbReference type="NCBI Taxonomy" id="9258"/>
    <lineage>
        <taxon>Eukaryota</taxon>
        <taxon>Metazoa</taxon>
        <taxon>Chordata</taxon>
        <taxon>Craniata</taxon>
        <taxon>Vertebrata</taxon>
        <taxon>Euteleostomi</taxon>
        <taxon>Mammalia</taxon>
        <taxon>Monotremata</taxon>
        <taxon>Ornithorhynchidae</taxon>
        <taxon>Ornithorhynchus</taxon>
    </lineage>
</organism>
<evidence type="ECO:0000313" key="4">
    <source>
        <dbReference type="Proteomes" id="UP000002279"/>
    </source>
</evidence>
<dbReference type="PANTHER" id="PTHR14534:SF3">
    <property type="entry name" value="GID COMPLEX SUBUNIT 4 HOMOLOG"/>
    <property type="match status" value="1"/>
</dbReference>
<feature type="region of interest" description="Disordered" evidence="2">
    <location>
        <begin position="1"/>
        <end position="40"/>
    </location>
</feature>
<dbReference type="InParanoid" id="A0A6I8P9H5"/>
<feature type="region of interest" description="Disordered" evidence="2">
    <location>
        <begin position="52"/>
        <end position="94"/>
    </location>
</feature>
<dbReference type="GO" id="GO:0043161">
    <property type="term" value="P:proteasome-mediated ubiquitin-dependent protein catabolic process"/>
    <property type="evidence" value="ECO:0000318"/>
    <property type="project" value="GO_Central"/>
</dbReference>
<reference evidence="3 4" key="1">
    <citation type="journal article" date="2008" name="Nature">
        <title>Genome analysis of the platypus reveals unique signatures of evolution.</title>
        <authorList>
            <person name="Warren W.C."/>
            <person name="Hillier L.W."/>
            <person name="Marshall Graves J.A."/>
            <person name="Birney E."/>
            <person name="Ponting C.P."/>
            <person name="Grutzner F."/>
            <person name="Belov K."/>
            <person name="Miller W."/>
            <person name="Clarke L."/>
            <person name="Chinwalla A.T."/>
            <person name="Yang S.P."/>
            <person name="Heger A."/>
            <person name="Locke D.P."/>
            <person name="Miethke P."/>
            <person name="Waters P.D."/>
            <person name="Veyrunes F."/>
            <person name="Fulton L."/>
            <person name="Fulton B."/>
            <person name="Graves T."/>
            <person name="Wallis J."/>
            <person name="Puente X.S."/>
            <person name="Lopez-Otin C."/>
            <person name="Ordonez G.R."/>
            <person name="Eichler E.E."/>
            <person name="Chen L."/>
            <person name="Cheng Z."/>
            <person name="Deakin J.E."/>
            <person name="Alsop A."/>
            <person name="Thompson K."/>
            <person name="Kirby P."/>
            <person name="Papenfuss A.T."/>
            <person name="Wakefield M.J."/>
            <person name="Olender T."/>
            <person name="Lancet D."/>
            <person name="Huttley G.A."/>
            <person name="Smit A.F."/>
            <person name="Pask A."/>
            <person name="Temple-Smith P."/>
            <person name="Batzer M.A."/>
            <person name="Walker J.A."/>
            <person name="Konkel M.K."/>
            <person name="Harris R.S."/>
            <person name="Whittington C.M."/>
            <person name="Wong E.S."/>
            <person name="Gemmell N.J."/>
            <person name="Buschiazzo E."/>
            <person name="Vargas Jentzsch I.M."/>
            <person name="Merkel A."/>
            <person name="Schmitz J."/>
            <person name="Zemann A."/>
            <person name="Churakov G."/>
            <person name="Kriegs J.O."/>
            <person name="Brosius J."/>
            <person name="Murchison E.P."/>
            <person name="Sachidanandam R."/>
            <person name="Smith C."/>
            <person name="Hannon G.J."/>
            <person name="Tsend-Ayush E."/>
            <person name="McMillan D."/>
            <person name="Attenborough R."/>
            <person name="Rens W."/>
            <person name="Ferguson-Smith M."/>
            <person name="Lefevre C.M."/>
            <person name="Sharp J.A."/>
            <person name="Nicholas K.R."/>
            <person name="Ray D.A."/>
            <person name="Kube M."/>
            <person name="Reinhardt R."/>
            <person name="Pringle T.H."/>
            <person name="Taylor J."/>
            <person name="Jones R.C."/>
            <person name="Nixon B."/>
            <person name="Dacheux J.L."/>
            <person name="Niwa H."/>
            <person name="Sekita Y."/>
            <person name="Huang X."/>
            <person name="Stark A."/>
            <person name="Kheradpour P."/>
            <person name="Kellis M."/>
            <person name="Flicek P."/>
            <person name="Chen Y."/>
            <person name="Webber C."/>
            <person name="Hardison R."/>
            <person name="Nelson J."/>
            <person name="Hallsworth-Pepin K."/>
            <person name="Delehaunty K."/>
            <person name="Markovic C."/>
            <person name="Minx P."/>
            <person name="Feng Y."/>
            <person name="Kremitzki C."/>
            <person name="Mitreva M."/>
            <person name="Glasscock J."/>
            <person name="Wylie T."/>
            <person name="Wohldmann P."/>
            <person name="Thiru P."/>
            <person name="Nhan M.N."/>
            <person name="Pohl C.S."/>
            <person name="Smith S.M."/>
            <person name="Hou S."/>
            <person name="Nefedov M."/>
            <person name="de Jong P.J."/>
            <person name="Renfree M.B."/>
            <person name="Mardis E.R."/>
            <person name="Wilson R.K."/>
        </authorList>
    </citation>
    <scope>NUCLEOTIDE SEQUENCE [LARGE SCALE GENOMIC DNA]</scope>
    <source>
        <strain evidence="3 4">Glennie</strain>
    </source>
</reference>
<dbReference type="Pfam" id="PF09783">
    <property type="entry name" value="Vac_ImportDeg"/>
    <property type="match status" value="1"/>
</dbReference>
<dbReference type="PANTHER" id="PTHR14534">
    <property type="entry name" value="VACUOLAR IMPORT AND DEGRADATION PROTEIN 24"/>
    <property type="match status" value="1"/>
</dbReference>
<dbReference type="FunCoup" id="A0A6I8P9H5">
    <property type="interactions" value="441"/>
</dbReference>